<dbReference type="AlphaFoldDB" id="Q0W7I3"/>
<evidence type="ECO:0000313" key="2">
    <source>
        <dbReference type="Proteomes" id="UP000000663"/>
    </source>
</evidence>
<dbReference type="Pfam" id="PF03692">
    <property type="entry name" value="CxxCxxCC"/>
    <property type="match status" value="1"/>
</dbReference>
<accession>Q0W7I3</accession>
<dbReference type="RefSeq" id="WP_012036838.1">
    <property type="nucleotide sequence ID" value="NC_009464.1"/>
</dbReference>
<dbReference type="Proteomes" id="UP000000663">
    <property type="component" value="Chromosome"/>
</dbReference>
<sequence length="331" mass="36414">MSGDIRPFECAMCGQCCANQDLIQLTSYELFRLAERLNTPPAELFSRYCEIGETSLNPMIHMYIRTVEQRCPFLDGKLCSVHDARPYACRAYPKRQPYLKAGEMKAFVRSKYPMLEATCDLFKLDDTVEMIGDADVLTDQTIAYMTDELYFNTIRPEHVDLTVPYDVTDSFLRDGVMREIVLTHLARPYLGSLADSPLTGIIAMTLQARVWGAGVSFVRQPSDISVQEDARIGQYLLAKTDATSVEALRALVESGRMDLGRTFFAAGTTGDKVRISAVHGSSADKVAIGFQIEADAAAVERLSAGGARPVYVFFLPEDGSSTRAVGLAIGG</sequence>
<name>Q0W7I3_METAR</name>
<protein>
    <recommendedName>
        <fullName evidence="3">Fe-S-cluster oxidoreductase</fullName>
    </recommendedName>
</protein>
<dbReference type="PANTHER" id="PTHR35866">
    <property type="entry name" value="PUTATIVE-RELATED"/>
    <property type="match status" value="1"/>
</dbReference>
<dbReference type="EMBL" id="AM114193">
    <property type="protein sequence ID" value="CAJ35660.1"/>
    <property type="molecule type" value="Genomic_DNA"/>
</dbReference>
<dbReference type="eggNOG" id="arCOG02579">
    <property type="taxonomic scope" value="Archaea"/>
</dbReference>
<gene>
    <name evidence="1" type="ORF">RCIX172</name>
</gene>
<dbReference type="GeneID" id="5143723"/>
<dbReference type="InterPro" id="IPR005358">
    <property type="entry name" value="Puta_zinc/iron-chelating_dom"/>
</dbReference>
<dbReference type="PANTHER" id="PTHR35866:SF1">
    <property type="entry name" value="YKGJ FAMILY CYSTEINE CLUSTER PROTEIN"/>
    <property type="match status" value="1"/>
</dbReference>
<dbReference type="STRING" id="351160.RCIX172"/>
<dbReference type="OrthoDB" id="36424at2157"/>
<evidence type="ECO:0000313" key="1">
    <source>
        <dbReference type="EMBL" id="CAJ35660.1"/>
    </source>
</evidence>
<proteinExistence type="predicted"/>
<evidence type="ECO:0008006" key="3">
    <source>
        <dbReference type="Google" id="ProtNLM"/>
    </source>
</evidence>
<organism evidence="1 2">
    <name type="scientific">Methanocella arvoryzae (strain DSM 22066 / NBRC 105507 / MRE50)</name>
    <dbReference type="NCBI Taxonomy" id="351160"/>
    <lineage>
        <taxon>Archaea</taxon>
        <taxon>Methanobacteriati</taxon>
        <taxon>Methanobacteriota</taxon>
        <taxon>Stenosarchaea group</taxon>
        <taxon>Methanomicrobia</taxon>
        <taxon>Methanocellales</taxon>
        <taxon>Methanocellaceae</taxon>
        <taxon>Methanocella</taxon>
    </lineage>
</organism>
<reference evidence="1 2" key="1">
    <citation type="journal article" date="2006" name="Science">
        <title>Genome of rice cluster I archaea -- the key methane producers in the rice rhizosphere.</title>
        <authorList>
            <person name="Erkel C."/>
            <person name="Kube M."/>
            <person name="Reinhardt R."/>
            <person name="Liesack W."/>
        </authorList>
    </citation>
    <scope>NUCLEOTIDE SEQUENCE [LARGE SCALE GENOMIC DNA]</scope>
    <source>
        <strain evidence="2">DSM 22066 / NBRC 105507 / MRE50</strain>
    </source>
</reference>
<keyword evidence="2" id="KW-1185">Reference proteome</keyword>
<dbReference type="KEGG" id="rci:RCIX172"/>